<evidence type="ECO:0000313" key="10">
    <source>
        <dbReference type="Proteomes" id="UP000016922"/>
    </source>
</evidence>
<evidence type="ECO:0000256" key="5">
    <source>
        <dbReference type="ARBA" id="ARBA00023163"/>
    </source>
</evidence>
<evidence type="ECO:0000259" key="8">
    <source>
        <dbReference type="PROSITE" id="PS50048"/>
    </source>
</evidence>
<feature type="region of interest" description="Disordered" evidence="7">
    <location>
        <begin position="436"/>
        <end position="460"/>
    </location>
</feature>
<dbReference type="KEGG" id="glz:GLAREA_02268"/>
<evidence type="ECO:0000256" key="6">
    <source>
        <dbReference type="ARBA" id="ARBA00023242"/>
    </source>
</evidence>
<feature type="compositionally biased region" description="Polar residues" evidence="7">
    <location>
        <begin position="116"/>
        <end position="129"/>
    </location>
</feature>
<dbReference type="InterPro" id="IPR001138">
    <property type="entry name" value="Zn2Cys6_DnaBD"/>
</dbReference>
<keyword evidence="2" id="KW-0862">Zinc</keyword>
<dbReference type="PROSITE" id="PS00463">
    <property type="entry name" value="ZN2_CY6_FUNGAL_1"/>
    <property type="match status" value="1"/>
</dbReference>
<dbReference type="EMBL" id="KE145371">
    <property type="protein sequence ID" value="EPE26356.1"/>
    <property type="molecule type" value="Genomic_DNA"/>
</dbReference>
<evidence type="ECO:0000256" key="2">
    <source>
        <dbReference type="ARBA" id="ARBA00022833"/>
    </source>
</evidence>
<dbReference type="CDD" id="cd00067">
    <property type="entry name" value="GAL4"/>
    <property type="match status" value="1"/>
</dbReference>
<feature type="domain" description="Zn(2)-C6 fungal-type" evidence="8">
    <location>
        <begin position="27"/>
        <end position="57"/>
    </location>
</feature>
<dbReference type="HOGENOM" id="CLU_007091_3_0_1"/>
<dbReference type="PROSITE" id="PS50048">
    <property type="entry name" value="ZN2_CY6_FUNGAL_2"/>
    <property type="match status" value="1"/>
</dbReference>
<feature type="region of interest" description="Disordered" evidence="7">
    <location>
        <begin position="95"/>
        <end position="129"/>
    </location>
</feature>
<dbReference type="GO" id="GO:0005634">
    <property type="term" value="C:nucleus"/>
    <property type="evidence" value="ECO:0007669"/>
    <property type="project" value="TreeGrafter"/>
</dbReference>
<dbReference type="InterPro" id="IPR051430">
    <property type="entry name" value="Fungal_TF_Env_Response"/>
</dbReference>
<accession>S3D2U1</accession>
<dbReference type="AlphaFoldDB" id="S3D2U1"/>
<dbReference type="PANTHER" id="PTHR31944:SF131">
    <property type="entry name" value="HEME-RESPONSIVE ZINC FINGER TRANSCRIPTION FACTOR HAP1"/>
    <property type="match status" value="1"/>
</dbReference>
<evidence type="ECO:0000256" key="1">
    <source>
        <dbReference type="ARBA" id="ARBA00022723"/>
    </source>
</evidence>
<proteinExistence type="predicted"/>
<keyword evidence="6" id="KW-0539">Nucleus</keyword>
<dbReference type="eggNOG" id="ENOG502SMMJ">
    <property type="taxonomic scope" value="Eukaryota"/>
</dbReference>
<dbReference type="CDD" id="cd12148">
    <property type="entry name" value="fungal_TF_MHR"/>
    <property type="match status" value="1"/>
</dbReference>
<dbReference type="Pfam" id="PF04082">
    <property type="entry name" value="Fungal_trans"/>
    <property type="match status" value="1"/>
</dbReference>
<evidence type="ECO:0000256" key="7">
    <source>
        <dbReference type="SAM" id="MobiDB-lite"/>
    </source>
</evidence>
<keyword evidence="1" id="KW-0479">Metal-binding</keyword>
<keyword evidence="4 9" id="KW-0238">DNA-binding</keyword>
<dbReference type="InterPro" id="IPR007219">
    <property type="entry name" value="XnlR_reg_dom"/>
</dbReference>
<dbReference type="RefSeq" id="XP_008087675.1">
    <property type="nucleotide sequence ID" value="XM_008089484.1"/>
</dbReference>
<dbReference type="GeneID" id="19461326"/>
<keyword evidence="3" id="KW-0805">Transcription regulation</keyword>
<evidence type="ECO:0000313" key="9">
    <source>
        <dbReference type="EMBL" id="EPE26356.1"/>
    </source>
</evidence>
<dbReference type="OrthoDB" id="4337792at2759"/>
<dbReference type="GO" id="GO:0006351">
    <property type="term" value="P:DNA-templated transcription"/>
    <property type="evidence" value="ECO:0007669"/>
    <property type="project" value="InterPro"/>
</dbReference>
<evidence type="ECO:0000256" key="3">
    <source>
        <dbReference type="ARBA" id="ARBA00023015"/>
    </source>
</evidence>
<feature type="compositionally biased region" description="Pro residues" evidence="7">
    <location>
        <begin position="101"/>
        <end position="114"/>
    </location>
</feature>
<name>S3D2U1_GLAL2</name>
<reference evidence="9 10" key="1">
    <citation type="journal article" date="2013" name="BMC Genomics">
        <title>Genomics-driven discovery of the pneumocandin biosynthetic gene cluster in the fungus Glarea lozoyensis.</title>
        <authorList>
            <person name="Chen L."/>
            <person name="Yue Q."/>
            <person name="Zhang X."/>
            <person name="Xiang M."/>
            <person name="Wang C."/>
            <person name="Li S."/>
            <person name="Che Y."/>
            <person name="Ortiz-Lopez F.J."/>
            <person name="Bills G.F."/>
            <person name="Liu X."/>
            <person name="An Z."/>
        </authorList>
    </citation>
    <scope>NUCLEOTIDE SEQUENCE [LARGE SCALE GENOMIC DNA]</scope>
    <source>
        <strain evidence="10">ATCC 20868 / MF5171</strain>
    </source>
</reference>
<evidence type="ECO:0000256" key="4">
    <source>
        <dbReference type="ARBA" id="ARBA00023125"/>
    </source>
</evidence>
<dbReference type="GO" id="GO:0008270">
    <property type="term" value="F:zinc ion binding"/>
    <property type="evidence" value="ECO:0007669"/>
    <property type="project" value="InterPro"/>
</dbReference>
<dbReference type="InterPro" id="IPR036864">
    <property type="entry name" value="Zn2-C6_fun-type_DNA-bd_sf"/>
</dbReference>
<dbReference type="Gene3D" id="4.10.240.10">
    <property type="entry name" value="Zn(2)-C6 fungal-type DNA-binding domain"/>
    <property type="match status" value="1"/>
</dbReference>
<gene>
    <name evidence="9" type="ORF">GLAREA_02268</name>
</gene>
<dbReference type="PANTHER" id="PTHR31944">
    <property type="entry name" value="HEME-RESPONSIVE ZINC FINGER TRANSCRIPTION FACTOR HAP1"/>
    <property type="match status" value="1"/>
</dbReference>
<dbReference type="GO" id="GO:0000978">
    <property type="term" value="F:RNA polymerase II cis-regulatory region sequence-specific DNA binding"/>
    <property type="evidence" value="ECO:0007669"/>
    <property type="project" value="TreeGrafter"/>
</dbReference>
<dbReference type="Pfam" id="PF00172">
    <property type="entry name" value="Zn_clus"/>
    <property type="match status" value="1"/>
</dbReference>
<dbReference type="Proteomes" id="UP000016922">
    <property type="component" value="Unassembled WGS sequence"/>
</dbReference>
<keyword evidence="5" id="KW-0804">Transcription</keyword>
<dbReference type="SMART" id="SM00066">
    <property type="entry name" value="GAL4"/>
    <property type="match status" value="1"/>
</dbReference>
<protein>
    <submittedName>
        <fullName evidence="9">Zn2/Cys6 DNA-binding protein</fullName>
    </submittedName>
</protein>
<sequence>MDGTAPVEPEAVKAAPSLRKRRRPALSCAECRRRKIKCDRNIPCGPCRQAKSATCTYSPEGLARKSHGIGLASPAMTNTTPSGPEGEFFTDRITHIVNGPEPSPPPTLSHPPSEPRSTSPCQSTASSLGGQDVRGLLNRVQKLEAMLASTSIDDRHKSTNILQESSKELRGNLSKTRWFGPSHWMHAFSQTRKIICFEFNIATSHSIILTDKTADKELNILIDRCKAIARLIKAAQVPQWTLWGTTFKHSIPSREAADKLVANYFRTHEANHRVLHIPSFMKEYNQFFDSPQTASAVSSVKVMLVMAIGVCFCQNDDFHALRHDATQWIYAAQSWLSSPNEKAKLHISLIQIQCLTLIARPLFSISGDLVWITLGTVIRTAIQMALHRDPKHFPRISPFHGEIRRRLWATILELNVVTSLETGMIPMISEDQYDTEHPANINDEDISESTTERPTSKPTEVFTQTSTQLLILQSFTTRQRVAQLINDIRFDPSYDEVLQIGTTLMKHYRDNHTFLTKCSEEPTQGAHKPSVFHRKLVDLNTQRFLLALHHPFALKARTDPRFYYSHKVYIECALAVMSYHDTSEPSSPLLSDGKNQDDYTRLRLASGGHLKDVIVHAALVIYLELIIPLEEDPSLAFTQERMPQRSPFRKFLVDTLELSRARMETCETNMKGHLVLSIALAHVDAMEQGQPSEERVISAARESLVLCERLLTERLPKSTETSVYAGGLEEQLAFSQQDVDMAMQDWGMMDYDTGANNDYWLWPAWTEGAGFMNAGRADNVL</sequence>
<dbReference type="GO" id="GO:0001228">
    <property type="term" value="F:DNA-binding transcription activator activity, RNA polymerase II-specific"/>
    <property type="evidence" value="ECO:0007669"/>
    <property type="project" value="TreeGrafter"/>
</dbReference>
<dbReference type="SMART" id="SM00906">
    <property type="entry name" value="Fungal_trans"/>
    <property type="match status" value="1"/>
</dbReference>
<dbReference type="SUPFAM" id="SSF57701">
    <property type="entry name" value="Zn2/Cys6 DNA-binding domain"/>
    <property type="match status" value="1"/>
</dbReference>
<feature type="region of interest" description="Disordered" evidence="7">
    <location>
        <begin position="1"/>
        <end position="23"/>
    </location>
</feature>
<feature type="compositionally biased region" description="Low complexity" evidence="7">
    <location>
        <begin position="1"/>
        <end position="16"/>
    </location>
</feature>
<keyword evidence="10" id="KW-1185">Reference proteome</keyword>
<dbReference type="OMA" id="REYDQYW"/>
<organism evidence="9 10">
    <name type="scientific">Glarea lozoyensis (strain ATCC 20868 / MF5171)</name>
    <dbReference type="NCBI Taxonomy" id="1116229"/>
    <lineage>
        <taxon>Eukaryota</taxon>
        <taxon>Fungi</taxon>
        <taxon>Dikarya</taxon>
        <taxon>Ascomycota</taxon>
        <taxon>Pezizomycotina</taxon>
        <taxon>Leotiomycetes</taxon>
        <taxon>Helotiales</taxon>
        <taxon>Helotiaceae</taxon>
        <taxon>Glarea</taxon>
    </lineage>
</organism>